<protein>
    <submittedName>
        <fullName evidence="1">Uncharacterized protein</fullName>
    </submittedName>
</protein>
<dbReference type="EMBL" id="CM042028">
    <property type="protein sequence ID" value="KAI3798396.1"/>
    <property type="molecule type" value="Genomic_DNA"/>
</dbReference>
<name>A0ACB9HSD3_9ASTR</name>
<dbReference type="Proteomes" id="UP001056120">
    <property type="component" value="Linkage Group LG11"/>
</dbReference>
<evidence type="ECO:0000313" key="2">
    <source>
        <dbReference type="Proteomes" id="UP001056120"/>
    </source>
</evidence>
<comment type="caution">
    <text evidence="1">The sequence shown here is derived from an EMBL/GenBank/DDBJ whole genome shotgun (WGS) entry which is preliminary data.</text>
</comment>
<reference evidence="2" key="1">
    <citation type="journal article" date="2022" name="Mol. Ecol. Resour.">
        <title>The genomes of chicory, endive, great burdock and yacon provide insights into Asteraceae palaeo-polyploidization history and plant inulin production.</title>
        <authorList>
            <person name="Fan W."/>
            <person name="Wang S."/>
            <person name="Wang H."/>
            <person name="Wang A."/>
            <person name="Jiang F."/>
            <person name="Liu H."/>
            <person name="Zhao H."/>
            <person name="Xu D."/>
            <person name="Zhang Y."/>
        </authorList>
    </citation>
    <scope>NUCLEOTIDE SEQUENCE [LARGE SCALE GENOMIC DNA]</scope>
    <source>
        <strain evidence="2">cv. Yunnan</strain>
    </source>
</reference>
<evidence type="ECO:0000313" key="1">
    <source>
        <dbReference type="EMBL" id="KAI3798396.1"/>
    </source>
</evidence>
<keyword evidence="2" id="KW-1185">Reference proteome</keyword>
<organism evidence="1 2">
    <name type="scientific">Smallanthus sonchifolius</name>
    <dbReference type="NCBI Taxonomy" id="185202"/>
    <lineage>
        <taxon>Eukaryota</taxon>
        <taxon>Viridiplantae</taxon>
        <taxon>Streptophyta</taxon>
        <taxon>Embryophyta</taxon>
        <taxon>Tracheophyta</taxon>
        <taxon>Spermatophyta</taxon>
        <taxon>Magnoliopsida</taxon>
        <taxon>eudicotyledons</taxon>
        <taxon>Gunneridae</taxon>
        <taxon>Pentapetalae</taxon>
        <taxon>asterids</taxon>
        <taxon>campanulids</taxon>
        <taxon>Asterales</taxon>
        <taxon>Asteraceae</taxon>
        <taxon>Asteroideae</taxon>
        <taxon>Heliantheae alliance</taxon>
        <taxon>Millerieae</taxon>
        <taxon>Smallanthus</taxon>
    </lineage>
</organism>
<gene>
    <name evidence="1" type="ORF">L1987_33671</name>
</gene>
<sequence>MRILGKRFLRAGEEEEEAYGEEEEPKVLSWELLSICTSFRLKPELPLWLETPQSKEESSEDDAIDYGSNGYTSEPWTDFDNLYNQFESSMYP</sequence>
<proteinExistence type="predicted"/>
<accession>A0ACB9HSD3</accession>
<reference evidence="1 2" key="2">
    <citation type="journal article" date="2022" name="Mol. Ecol. Resour.">
        <title>The genomes of chicory, endive, great burdock and yacon provide insights into Asteraceae paleo-polyploidization history and plant inulin production.</title>
        <authorList>
            <person name="Fan W."/>
            <person name="Wang S."/>
            <person name="Wang H."/>
            <person name="Wang A."/>
            <person name="Jiang F."/>
            <person name="Liu H."/>
            <person name="Zhao H."/>
            <person name="Xu D."/>
            <person name="Zhang Y."/>
        </authorList>
    </citation>
    <scope>NUCLEOTIDE SEQUENCE [LARGE SCALE GENOMIC DNA]</scope>
    <source>
        <strain evidence="2">cv. Yunnan</strain>
        <tissue evidence="1">Leaves</tissue>
    </source>
</reference>